<dbReference type="Gene3D" id="1.10.4160.10">
    <property type="entry name" value="Hydantoin permease"/>
    <property type="match status" value="1"/>
</dbReference>
<evidence type="ECO:0000256" key="3">
    <source>
        <dbReference type="ARBA" id="ARBA00022448"/>
    </source>
</evidence>
<dbReference type="PANTHER" id="PTHR31806:SF1">
    <property type="entry name" value="PURINE-CYTOSINE PERMEASE FCY2-RELATED"/>
    <property type="match status" value="1"/>
</dbReference>
<keyword evidence="6 7" id="KW-0472">Membrane</keyword>
<dbReference type="CDD" id="cd11484">
    <property type="entry name" value="SLC-NCS1sbd_CobB-like"/>
    <property type="match status" value="1"/>
</dbReference>
<organism evidence="10 11">
    <name type="scientific">Flexivirga alba</name>
    <dbReference type="NCBI Taxonomy" id="702742"/>
    <lineage>
        <taxon>Bacteria</taxon>
        <taxon>Bacillati</taxon>
        <taxon>Actinomycetota</taxon>
        <taxon>Actinomycetes</taxon>
        <taxon>Micrococcales</taxon>
        <taxon>Dermacoccaceae</taxon>
        <taxon>Flexivirga</taxon>
    </lineage>
</organism>
<feature type="transmembrane region" description="Helical" evidence="9">
    <location>
        <begin position="180"/>
        <end position="198"/>
    </location>
</feature>
<evidence type="ECO:0000256" key="2">
    <source>
        <dbReference type="ARBA" id="ARBA00008974"/>
    </source>
</evidence>
<evidence type="ECO:0000256" key="7">
    <source>
        <dbReference type="PIRNR" id="PIRNR002744"/>
    </source>
</evidence>
<dbReference type="InterPro" id="IPR001248">
    <property type="entry name" value="Pur-cyt_permease"/>
</dbReference>
<evidence type="ECO:0000256" key="4">
    <source>
        <dbReference type="ARBA" id="ARBA00022692"/>
    </source>
</evidence>
<dbReference type="Proteomes" id="UP001596298">
    <property type="component" value="Unassembled WGS sequence"/>
</dbReference>
<evidence type="ECO:0000256" key="6">
    <source>
        <dbReference type="ARBA" id="ARBA00023136"/>
    </source>
</evidence>
<feature type="transmembrane region" description="Helical" evidence="9">
    <location>
        <begin position="117"/>
        <end position="138"/>
    </location>
</feature>
<dbReference type="PIRSF" id="PIRSF002744">
    <property type="entry name" value="Pur-cyt_permease"/>
    <property type="match status" value="1"/>
</dbReference>
<feature type="transmembrane region" description="Helical" evidence="9">
    <location>
        <begin position="210"/>
        <end position="233"/>
    </location>
</feature>
<comment type="similarity">
    <text evidence="2 7">Belongs to the purine-cytosine permease (2.A.39) family.</text>
</comment>
<protein>
    <submittedName>
        <fullName evidence="10">Purine-cytosine permease family protein</fullName>
    </submittedName>
</protein>
<keyword evidence="4 9" id="KW-0812">Transmembrane</keyword>
<feature type="transmembrane region" description="Helical" evidence="9">
    <location>
        <begin position="79"/>
        <end position="97"/>
    </location>
</feature>
<feature type="transmembrane region" description="Helical" evidence="9">
    <location>
        <begin position="415"/>
        <end position="434"/>
    </location>
</feature>
<comment type="caution">
    <text evidence="10">The sequence shown here is derived from an EMBL/GenBank/DDBJ whole genome shotgun (WGS) entry which is preliminary data.</text>
</comment>
<sequence>MDADRVAEERSGGAYRDLAPEPPASTGGAVEKHSIDWIPEQDRHGSVRNLFSVWFAANMQITTVVTGALAVIVGLSLPWALLAIVVGNVFGAVFMALHSAQGPKLGIPQMIQSRAQFGFFGAIIPLLLVLLMYLGFFASSGVLGGQALSAWTGLGLVPSILIVSAVCTVAAVLGYRWIHAMERVISVLAVLAFLYLSFRLLQQHDIGNAWHAGSFSFGTFLLAVAIAATWQITYAPYVADYSRYLPESTSARAAFGWTYAGSFIGTVWMMAFGSIAAALASKSFGDNPVAFVVDLAPSGAQWVFYVVLLLGVLAINTLNLYGAFMSTTTTTSAVVKMKMGTGVRTIFVLITAVVGALIAVLGHSNFVPNFENFILFLAYFLIPWTAINLVDFYLVRRERYHIASILDRGGLYPDWAWPALFAYAVGVIVEVPFMSTTFYTGPMVDHLGGADISWILGLIVSAAVYAGFGSRIVASEKRWYDDHLEANS</sequence>
<feature type="transmembrane region" description="Helical" evidence="9">
    <location>
        <begin position="342"/>
        <end position="361"/>
    </location>
</feature>
<evidence type="ECO:0000256" key="8">
    <source>
        <dbReference type="SAM" id="MobiDB-lite"/>
    </source>
</evidence>
<keyword evidence="5 9" id="KW-1133">Transmembrane helix</keyword>
<feature type="transmembrane region" description="Helical" evidence="9">
    <location>
        <begin position="454"/>
        <end position="474"/>
    </location>
</feature>
<feature type="region of interest" description="Disordered" evidence="8">
    <location>
        <begin position="1"/>
        <end position="30"/>
    </location>
</feature>
<feature type="transmembrane region" description="Helical" evidence="9">
    <location>
        <begin position="373"/>
        <end position="394"/>
    </location>
</feature>
<reference evidence="11" key="1">
    <citation type="journal article" date="2019" name="Int. J. Syst. Evol. Microbiol.">
        <title>The Global Catalogue of Microorganisms (GCM) 10K type strain sequencing project: providing services to taxonomists for standard genome sequencing and annotation.</title>
        <authorList>
            <consortium name="The Broad Institute Genomics Platform"/>
            <consortium name="The Broad Institute Genome Sequencing Center for Infectious Disease"/>
            <person name="Wu L."/>
            <person name="Ma J."/>
        </authorList>
    </citation>
    <scope>NUCLEOTIDE SEQUENCE [LARGE SCALE GENOMIC DNA]</scope>
    <source>
        <strain evidence="11">CCUG 58127</strain>
    </source>
</reference>
<feature type="transmembrane region" description="Helical" evidence="9">
    <location>
        <begin position="51"/>
        <end position="73"/>
    </location>
</feature>
<evidence type="ECO:0000313" key="10">
    <source>
        <dbReference type="EMBL" id="MFC6704422.1"/>
    </source>
</evidence>
<proteinExistence type="inferred from homology"/>
<dbReference type="RefSeq" id="WP_382398637.1">
    <property type="nucleotide sequence ID" value="NZ_JBHSWH010000001.1"/>
</dbReference>
<accession>A0ABW2AC19</accession>
<evidence type="ECO:0000313" key="11">
    <source>
        <dbReference type="Proteomes" id="UP001596298"/>
    </source>
</evidence>
<evidence type="ECO:0000256" key="9">
    <source>
        <dbReference type="SAM" id="Phobius"/>
    </source>
</evidence>
<keyword evidence="11" id="KW-1185">Reference proteome</keyword>
<evidence type="ECO:0000256" key="5">
    <source>
        <dbReference type="ARBA" id="ARBA00022989"/>
    </source>
</evidence>
<feature type="transmembrane region" description="Helical" evidence="9">
    <location>
        <begin position="300"/>
        <end position="321"/>
    </location>
</feature>
<feature type="transmembrane region" description="Helical" evidence="9">
    <location>
        <begin position="150"/>
        <end position="173"/>
    </location>
</feature>
<evidence type="ECO:0000256" key="1">
    <source>
        <dbReference type="ARBA" id="ARBA00004141"/>
    </source>
</evidence>
<dbReference type="Pfam" id="PF02133">
    <property type="entry name" value="Transp_cyt_pur"/>
    <property type="match status" value="1"/>
</dbReference>
<gene>
    <name evidence="10" type="ORF">ACFQDH_03855</name>
</gene>
<feature type="compositionally biased region" description="Basic and acidic residues" evidence="8">
    <location>
        <begin position="1"/>
        <end position="11"/>
    </location>
</feature>
<dbReference type="InterPro" id="IPR026030">
    <property type="entry name" value="Pur-cyt_permease_Fcy2/21/22"/>
</dbReference>
<name>A0ABW2AC19_9MICO</name>
<comment type="subcellular location">
    <subcellularLocation>
        <location evidence="1">Membrane</location>
        <topology evidence="1">Multi-pass membrane protein</topology>
    </subcellularLocation>
</comment>
<feature type="transmembrane region" description="Helical" evidence="9">
    <location>
        <begin position="254"/>
        <end position="280"/>
    </location>
</feature>
<dbReference type="PANTHER" id="PTHR31806">
    <property type="entry name" value="PURINE-CYTOSINE PERMEASE FCY2-RELATED"/>
    <property type="match status" value="1"/>
</dbReference>
<dbReference type="EMBL" id="JBHSWH010000001">
    <property type="protein sequence ID" value="MFC6704422.1"/>
    <property type="molecule type" value="Genomic_DNA"/>
</dbReference>
<keyword evidence="3 7" id="KW-0813">Transport</keyword>